<dbReference type="InterPro" id="IPR001433">
    <property type="entry name" value="OxRdtase_FAD/NAD-bd"/>
</dbReference>
<feature type="binding site" evidence="11 13">
    <location>
        <position position="231"/>
    </location>
    <ligand>
        <name>[2Fe-2S] cluster</name>
        <dbReference type="ChEBI" id="CHEBI:190135"/>
    </ligand>
</feature>
<dbReference type="NCBIfam" id="NF000799">
    <property type="entry name" value="PRK00054.1-4"/>
    <property type="match status" value="1"/>
</dbReference>
<keyword evidence="3 11" id="KW-0285">Flavoprotein</keyword>
<dbReference type="InterPro" id="IPR050353">
    <property type="entry name" value="PyrK_electron_transfer"/>
</dbReference>
<evidence type="ECO:0000256" key="3">
    <source>
        <dbReference type="ARBA" id="ARBA00022630"/>
    </source>
</evidence>
<evidence type="ECO:0000256" key="13">
    <source>
        <dbReference type="PIRSR" id="PIRSR006816-2"/>
    </source>
</evidence>
<evidence type="ECO:0000256" key="2">
    <source>
        <dbReference type="ARBA" id="ARBA00022448"/>
    </source>
</evidence>
<evidence type="ECO:0000256" key="10">
    <source>
        <dbReference type="ARBA" id="ARBA00023014"/>
    </source>
</evidence>
<feature type="domain" description="FAD-binding FR-type" evidence="14">
    <location>
        <begin position="1"/>
        <end position="101"/>
    </location>
</feature>
<evidence type="ECO:0000256" key="4">
    <source>
        <dbReference type="ARBA" id="ARBA00022714"/>
    </source>
</evidence>
<dbReference type="AlphaFoldDB" id="A0AAX3MEH3"/>
<dbReference type="GO" id="GO:0016491">
    <property type="term" value="F:oxidoreductase activity"/>
    <property type="evidence" value="ECO:0007669"/>
    <property type="project" value="InterPro"/>
</dbReference>
<protein>
    <recommendedName>
        <fullName evidence="11">Dihydroorotate dehydrogenase B (NAD(+)), electron transfer subunit</fullName>
    </recommendedName>
    <alternativeName>
        <fullName evidence="11">Dihydroorotate oxidase B, electron transfer subunit</fullName>
    </alternativeName>
</protein>
<dbReference type="PANTHER" id="PTHR43513">
    <property type="entry name" value="DIHYDROOROTATE DEHYDROGENASE B (NAD(+)), ELECTRON TRANSFER SUBUNIT"/>
    <property type="match status" value="1"/>
</dbReference>
<keyword evidence="10 11" id="KW-0411">Iron-sulfur</keyword>
<evidence type="ECO:0000256" key="8">
    <source>
        <dbReference type="ARBA" id="ARBA00022982"/>
    </source>
</evidence>
<dbReference type="InterPro" id="IPR037117">
    <property type="entry name" value="Dihydroorotate_DH_ele_sf"/>
</dbReference>
<reference evidence="15" key="1">
    <citation type="submission" date="2023-02" db="EMBL/GenBank/DDBJ databases">
        <title>Pan-genomic study of Fusobacterium nucleatum reveals the distribution of pathogenic genes and functional clusters at subspecies and strain levels.</title>
        <authorList>
            <person name="Feng Q."/>
            <person name="Sun T."/>
        </authorList>
    </citation>
    <scope>NUCLEOTIDE SEQUENCE</scope>
    <source>
        <strain evidence="15">FNV</strain>
    </source>
</reference>
<keyword evidence="8 11" id="KW-0249">Electron transport</keyword>
<keyword evidence="6 11" id="KW-0274">FAD</keyword>
<dbReference type="CDD" id="cd06218">
    <property type="entry name" value="DHOD_e_trans"/>
    <property type="match status" value="1"/>
</dbReference>
<comment type="pathway">
    <text evidence="11">Pyrimidine metabolism; UMP biosynthesis via de novo pathway; orotate from (S)-dihydroorotate (NAD(+) route): step 1/1.</text>
</comment>
<gene>
    <name evidence="11" type="primary">pyrK</name>
    <name evidence="15" type="ORF">PSR69_03145</name>
</gene>
<dbReference type="InterPro" id="IPR019480">
    <property type="entry name" value="Dihydroorotate_DH_Fe-S-bd"/>
</dbReference>
<proteinExistence type="inferred from homology"/>
<feature type="binding site" evidence="11 12">
    <location>
        <begin position="69"/>
        <end position="71"/>
    </location>
    <ligand>
        <name>FAD</name>
        <dbReference type="ChEBI" id="CHEBI:57692"/>
    </ligand>
</feature>
<keyword evidence="9 11" id="KW-0408">Iron</keyword>
<evidence type="ECO:0000256" key="7">
    <source>
        <dbReference type="ARBA" id="ARBA00022975"/>
    </source>
</evidence>
<comment type="cofactor">
    <cofactor evidence="11">
        <name>[2Fe-2S] cluster</name>
        <dbReference type="ChEBI" id="CHEBI:190135"/>
    </cofactor>
    <text evidence="11">Binds 1 [2Fe-2S] cluster per subunit.</text>
</comment>
<evidence type="ECO:0000259" key="14">
    <source>
        <dbReference type="PROSITE" id="PS51384"/>
    </source>
</evidence>
<evidence type="ECO:0000256" key="12">
    <source>
        <dbReference type="PIRSR" id="PIRSR006816-1"/>
    </source>
</evidence>
<evidence type="ECO:0000256" key="9">
    <source>
        <dbReference type="ARBA" id="ARBA00023004"/>
    </source>
</evidence>
<comment type="function">
    <text evidence="11">Responsible for channeling the electrons from the oxidation of dihydroorotate from the FMN redox center in the PyrD type B subunit to the ultimate electron acceptor NAD(+).</text>
</comment>
<evidence type="ECO:0000313" key="16">
    <source>
        <dbReference type="Proteomes" id="UP001214996"/>
    </source>
</evidence>
<dbReference type="InterPro" id="IPR012165">
    <property type="entry name" value="Cyt_c3_hydrogenase_gsu"/>
</dbReference>
<dbReference type="Gene3D" id="3.40.50.80">
    <property type="entry name" value="Nucleotide-binding domain of ferredoxin-NADP reductase (FNR) module"/>
    <property type="match status" value="1"/>
</dbReference>
<dbReference type="RefSeq" id="WP_238973267.1">
    <property type="nucleotide sequence ID" value="NZ_CP117525.1"/>
</dbReference>
<dbReference type="SUPFAM" id="SSF63380">
    <property type="entry name" value="Riboflavin synthase domain-like"/>
    <property type="match status" value="1"/>
</dbReference>
<dbReference type="GO" id="GO:0050660">
    <property type="term" value="F:flavin adenine dinucleotide binding"/>
    <property type="evidence" value="ECO:0007669"/>
    <property type="project" value="InterPro"/>
</dbReference>
<dbReference type="InterPro" id="IPR023455">
    <property type="entry name" value="Dihydroorotate_DHASE_ETsu"/>
</dbReference>
<keyword evidence="2 11" id="KW-0813">Transport</keyword>
<name>A0AAX3MEH3_FUSNU</name>
<dbReference type="EMBL" id="CP117525">
    <property type="protein sequence ID" value="WDA44601.1"/>
    <property type="molecule type" value="Genomic_DNA"/>
</dbReference>
<feature type="binding site" evidence="11 12">
    <location>
        <begin position="76"/>
        <end position="77"/>
    </location>
    <ligand>
        <name>FAD</name>
        <dbReference type="ChEBI" id="CHEBI:57692"/>
    </ligand>
</feature>
<dbReference type="PIRSF" id="PIRSF006816">
    <property type="entry name" value="Cyc3_hyd_g"/>
    <property type="match status" value="1"/>
</dbReference>
<dbReference type="PROSITE" id="PS51384">
    <property type="entry name" value="FAD_FR"/>
    <property type="match status" value="1"/>
</dbReference>
<organism evidence="15 16">
    <name type="scientific">Fusobacterium nucleatum</name>
    <dbReference type="NCBI Taxonomy" id="851"/>
    <lineage>
        <taxon>Bacteria</taxon>
        <taxon>Fusobacteriati</taxon>
        <taxon>Fusobacteriota</taxon>
        <taxon>Fusobacteriia</taxon>
        <taxon>Fusobacteriales</taxon>
        <taxon>Fusobacteriaceae</taxon>
        <taxon>Fusobacterium</taxon>
    </lineage>
</organism>
<dbReference type="Gene3D" id="2.10.240.10">
    <property type="entry name" value="Dihydroorotate dehydrogenase, electron transfer subunit"/>
    <property type="match status" value="1"/>
</dbReference>
<accession>A0AAX3MEH3</accession>
<dbReference type="InterPro" id="IPR017927">
    <property type="entry name" value="FAD-bd_FR_type"/>
</dbReference>
<evidence type="ECO:0000256" key="6">
    <source>
        <dbReference type="ARBA" id="ARBA00022827"/>
    </source>
</evidence>
<keyword evidence="4 11" id="KW-0001">2Fe-2S</keyword>
<dbReference type="Pfam" id="PF10418">
    <property type="entry name" value="DHODB_Fe-S_bind"/>
    <property type="match status" value="1"/>
</dbReference>
<evidence type="ECO:0000256" key="5">
    <source>
        <dbReference type="ARBA" id="ARBA00022723"/>
    </source>
</evidence>
<dbReference type="SUPFAM" id="SSF52343">
    <property type="entry name" value="Ferredoxin reductase-like, C-terminal NADP-linked domain"/>
    <property type="match status" value="1"/>
</dbReference>
<evidence type="ECO:0000313" key="15">
    <source>
        <dbReference type="EMBL" id="WDA44601.1"/>
    </source>
</evidence>
<dbReference type="GO" id="GO:0051537">
    <property type="term" value="F:2 iron, 2 sulfur cluster binding"/>
    <property type="evidence" value="ECO:0007669"/>
    <property type="project" value="UniProtKB-KW"/>
</dbReference>
<dbReference type="PANTHER" id="PTHR43513:SF3">
    <property type="entry name" value="DIHYDROOROTATE DEHYDROGENASE B (NAD(+)), ELECTRON TRANSFER SUBUNIT-RELATED"/>
    <property type="match status" value="1"/>
</dbReference>
<dbReference type="Proteomes" id="UP001214996">
    <property type="component" value="Chromosome"/>
</dbReference>
<dbReference type="Pfam" id="PF00175">
    <property type="entry name" value="NAD_binding_1"/>
    <property type="match status" value="1"/>
</dbReference>
<dbReference type="GO" id="GO:0044205">
    <property type="term" value="P:'de novo' UMP biosynthetic process"/>
    <property type="evidence" value="ECO:0007669"/>
    <property type="project" value="UniProtKB-UniRule"/>
</dbReference>
<dbReference type="Gene3D" id="2.40.30.10">
    <property type="entry name" value="Translation factors"/>
    <property type="match status" value="1"/>
</dbReference>
<dbReference type="InterPro" id="IPR017938">
    <property type="entry name" value="Riboflavin_synthase-like_b-brl"/>
</dbReference>
<keyword evidence="5 11" id="KW-0479">Metal-binding</keyword>
<keyword evidence="7 11" id="KW-0665">Pyrimidine biosynthesis</keyword>
<dbReference type="HAMAP" id="MF_01211">
    <property type="entry name" value="DHODB_Fe_S_bind"/>
    <property type="match status" value="1"/>
</dbReference>
<comment type="cofactor">
    <cofactor evidence="11 12">
        <name>FAD</name>
        <dbReference type="ChEBI" id="CHEBI:57692"/>
    </cofactor>
    <text evidence="11 12">Binds 1 FAD per subunit.</text>
</comment>
<feature type="binding site" evidence="11 13">
    <location>
        <position position="223"/>
    </location>
    <ligand>
        <name>[2Fe-2S] cluster</name>
        <dbReference type="ChEBI" id="CHEBI:190135"/>
    </ligand>
</feature>
<feature type="binding site" evidence="11 13">
    <location>
        <position position="228"/>
    </location>
    <ligand>
        <name>[2Fe-2S] cluster</name>
        <dbReference type="ChEBI" id="CHEBI:190135"/>
    </ligand>
</feature>
<evidence type="ECO:0000256" key="11">
    <source>
        <dbReference type="HAMAP-Rule" id="MF_01211"/>
    </source>
</evidence>
<feature type="binding site" evidence="11 12">
    <location>
        <begin position="52"/>
        <end position="55"/>
    </location>
    <ligand>
        <name>FAD</name>
        <dbReference type="ChEBI" id="CHEBI:57692"/>
    </ligand>
</feature>
<dbReference type="GO" id="GO:0046872">
    <property type="term" value="F:metal ion binding"/>
    <property type="evidence" value="ECO:0007669"/>
    <property type="project" value="UniProtKB-KW"/>
</dbReference>
<dbReference type="InterPro" id="IPR039261">
    <property type="entry name" value="FNR_nucleotide-bd"/>
</dbReference>
<feature type="binding site" evidence="11 13">
    <location>
        <position position="258"/>
    </location>
    <ligand>
        <name>[2Fe-2S] cluster</name>
        <dbReference type="ChEBI" id="CHEBI:190135"/>
    </ligand>
</feature>
<sequence length="272" mass="30406">MKMEDCTVEENVQIAKDIYKMKIKGNFVKECRTPGQFVNIRIGDGREYMLRRPISISEIDRGENLVTIIYRIVGEGTKFMANIKKGNEIDIMGPLGRGYDVLSLKKGQTALLVGGGIGVPPLYELAKQFNQREVKTIAILGFNSKDEVFYEDEFKKFGEAHISTVDGSIGTKGFVTDVIKKLQAESNLTFDKYYSCGPVPMLKALVSTVGEDGYVSLENRMACGIGACYACVCKKKKKDKDKDIISYDEKKVEYTRVCYDGPVYLASDVEIE</sequence>
<comment type="cofactor">
    <cofactor evidence="13">
        <name>[2Fe-2S] cluster</name>
        <dbReference type="ChEBI" id="CHEBI:190135"/>
    </cofactor>
    <text evidence="13">Binds 1 [2Fe-2S] cluster per subunit.</text>
</comment>
<dbReference type="GO" id="GO:0009055">
    <property type="term" value="F:electron transfer activity"/>
    <property type="evidence" value="ECO:0007669"/>
    <property type="project" value="UniProtKB-UniRule"/>
</dbReference>
<comment type="similarity">
    <text evidence="1 11">Belongs to the PyrK family.</text>
</comment>
<comment type="subunit">
    <text evidence="11">Heterotetramer of 2 PyrK and 2 PyrD type B subunits.</text>
</comment>
<evidence type="ECO:0000256" key="1">
    <source>
        <dbReference type="ARBA" id="ARBA00006422"/>
    </source>
</evidence>